<accession>A0A382FMG1</accession>
<reference evidence="5" key="1">
    <citation type="submission" date="2018-05" db="EMBL/GenBank/DDBJ databases">
        <authorList>
            <person name="Lanie J.A."/>
            <person name="Ng W.-L."/>
            <person name="Kazmierczak K.M."/>
            <person name="Andrzejewski T.M."/>
            <person name="Davidsen T.M."/>
            <person name="Wayne K.J."/>
            <person name="Tettelin H."/>
            <person name="Glass J.I."/>
            <person name="Rusch D."/>
            <person name="Podicherti R."/>
            <person name="Tsui H.-C.T."/>
            <person name="Winkler M.E."/>
        </authorList>
    </citation>
    <scope>NUCLEOTIDE SEQUENCE</scope>
</reference>
<dbReference type="PANTHER" id="PTHR43685:SF5">
    <property type="entry name" value="GLYCOSYLTRANSFERASE EPSE-RELATED"/>
    <property type="match status" value="1"/>
</dbReference>
<dbReference type="SUPFAM" id="SSF53448">
    <property type="entry name" value="Nucleotide-diphospho-sugar transferases"/>
    <property type="match status" value="1"/>
</dbReference>
<dbReference type="AlphaFoldDB" id="A0A382FMG1"/>
<organism evidence="5">
    <name type="scientific">marine metagenome</name>
    <dbReference type="NCBI Taxonomy" id="408172"/>
    <lineage>
        <taxon>unclassified sequences</taxon>
        <taxon>metagenomes</taxon>
        <taxon>ecological metagenomes</taxon>
    </lineage>
</organism>
<gene>
    <name evidence="5" type="ORF">METZ01_LOCUS216005</name>
</gene>
<evidence type="ECO:0000259" key="4">
    <source>
        <dbReference type="Pfam" id="PF00535"/>
    </source>
</evidence>
<proteinExistence type="inferred from homology"/>
<dbReference type="CDD" id="cd00761">
    <property type="entry name" value="Glyco_tranf_GTA_type"/>
    <property type="match status" value="1"/>
</dbReference>
<evidence type="ECO:0000256" key="1">
    <source>
        <dbReference type="ARBA" id="ARBA00006739"/>
    </source>
</evidence>
<protein>
    <recommendedName>
        <fullName evidence="4">Glycosyltransferase 2-like domain-containing protein</fullName>
    </recommendedName>
</protein>
<dbReference type="InterPro" id="IPR029044">
    <property type="entry name" value="Nucleotide-diphossugar_trans"/>
</dbReference>
<sequence>MRDAATTVERAARSILDSTLCKLELIIVDDGSADDSAAIVRQMNDPRLRLIQQDALGVCAAANRGAAEATAPVIARMDADDYSHPARLEKQLLLLHDSGADMVGCRVRIVDELGQAVESMRRYERWSNSLTEPGRIAAMRFVELPLVNPTLLARREVFELGCRDGAWPEDYDLCLRALGQGHTAAKVPEVLFDWIDSGNRLTRTDERYSPEAFDRCRRAHLLDGPLAGKTEVDMWGAGQAGKPWLSWLLAKGFTVRHIVEVSPKKIGTKIHDTPVISDTDLPPPDGTPLIIAVGAAGARELIEADLAQKGYTPGKDAWFVC</sequence>
<dbReference type="Gene3D" id="3.90.550.10">
    <property type="entry name" value="Spore Coat Polysaccharide Biosynthesis Protein SpsA, Chain A"/>
    <property type="match status" value="1"/>
</dbReference>
<dbReference type="EMBL" id="UINC01050323">
    <property type="protein sequence ID" value="SVB63151.1"/>
    <property type="molecule type" value="Genomic_DNA"/>
</dbReference>
<evidence type="ECO:0000256" key="3">
    <source>
        <dbReference type="ARBA" id="ARBA00022679"/>
    </source>
</evidence>
<dbReference type="InterPro" id="IPR050834">
    <property type="entry name" value="Glycosyltransf_2"/>
</dbReference>
<evidence type="ECO:0000256" key="2">
    <source>
        <dbReference type="ARBA" id="ARBA00022676"/>
    </source>
</evidence>
<dbReference type="Pfam" id="PF00535">
    <property type="entry name" value="Glycos_transf_2"/>
    <property type="match status" value="1"/>
</dbReference>
<keyword evidence="3" id="KW-0808">Transferase</keyword>
<evidence type="ECO:0000313" key="5">
    <source>
        <dbReference type="EMBL" id="SVB63151.1"/>
    </source>
</evidence>
<feature type="domain" description="Glycosyltransferase 2-like" evidence="4">
    <location>
        <begin position="5"/>
        <end position="158"/>
    </location>
</feature>
<dbReference type="GO" id="GO:0016757">
    <property type="term" value="F:glycosyltransferase activity"/>
    <property type="evidence" value="ECO:0007669"/>
    <property type="project" value="UniProtKB-KW"/>
</dbReference>
<comment type="similarity">
    <text evidence="1">Belongs to the glycosyltransferase 2 family.</text>
</comment>
<dbReference type="PANTHER" id="PTHR43685">
    <property type="entry name" value="GLYCOSYLTRANSFERASE"/>
    <property type="match status" value="1"/>
</dbReference>
<dbReference type="InterPro" id="IPR001173">
    <property type="entry name" value="Glyco_trans_2-like"/>
</dbReference>
<keyword evidence="2" id="KW-0328">Glycosyltransferase</keyword>
<name>A0A382FMG1_9ZZZZ</name>